<dbReference type="InterPro" id="IPR003963">
    <property type="entry name" value="Bi-component_toxin_staph"/>
</dbReference>
<name>A0A411AMF5_CLOPF</name>
<feature type="signal peptide" evidence="3">
    <location>
        <begin position="1"/>
        <end position="25"/>
    </location>
</feature>
<evidence type="ECO:0000313" key="5">
    <source>
        <dbReference type="EMBL" id="QAX89012.1"/>
    </source>
</evidence>
<comment type="similarity">
    <text evidence="1">Belongs to the aerolysin family.</text>
</comment>
<gene>
    <name evidence="5" type="primary">ldpA</name>
</gene>
<evidence type="ECO:0000256" key="1">
    <source>
        <dbReference type="ARBA" id="ARBA00009831"/>
    </source>
</evidence>
<feature type="chain" id="PRO_5018970160" evidence="3">
    <location>
        <begin position="26"/>
        <end position="305"/>
    </location>
</feature>
<dbReference type="EMBL" id="MK285067">
    <property type="protein sequence ID" value="QAX89012.1"/>
    <property type="molecule type" value="Genomic_DNA"/>
</dbReference>
<sequence>MKKRLFCAGILVSTLLFGNISHVKAATLSETIESNGKKAEVFTSSDANSTNGRKTSITASFIEDPNDSDLTALVSLKGFIPSNLSKTGDKYHGNMYWPSKYNIYVQSFDSNDKVKIIESIPTNKIETVQVNETIGYTIGGDVSASKDSASGGLNASYSVQRSISYEQPDFKTIQKLDNTKAVSWNVIFNSTKHGYDKNSYHLFYGNQLFMKSRLYNNGINNLTEDKDLSTLISGGFSPNMAVALKAPKGTKESQLILSYRTYHDLYRLNWTGTEWWGSNQENATPTYATHAYKIDWTNHKVTFLY</sequence>
<reference evidence="5" key="1">
    <citation type="submission" date="2018-12" db="EMBL/GenBank/DDBJ databases">
        <title>Identification of novel toxin homologs and associated mobile genetic elements in Clostridium perfringens.</title>
        <authorList>
            <person name="Moore R.J."/>
            <person name="Lacey J.A."/>
            <person name="Johanesen P.A."/>
            <person name="Lyras D."/>
        </authorList>
    </citation>
    <scope>NUCLEOTIDE SEQUENCE</scope>
    <source>
        <strain evidence="5">16SBCL571</strain>
    </source>
</reference>
<dbReference type="GO" id="GO:0005576">
    <property type="term" value="C:extracellular region"/>
    <property type="evidence" value="ECO:0007669"/>
    <property type="project" value="InterPro"/>
</dbReference>
<dbReference type="PRINTS" id="PR01468">
    <property type="entry name" value="BICOMPNTOXIN"/>
</dbReference>
<protein>
    <submittedName>
        <fullName evidence="5">Leukotoxin domain protein A</fullName>
    </submittedName>
</protein>
<keyword evidence="2 3" id="KW-0732">Signal</keyword>
<evidence type="ECO:0000256" key="2">
    <source>
        <dbReference type="ARBA" id="ARBA00022729"/>
    </source>
</evidence>
<dbReference type="GO" id="GO:0051715">
    <property type="term" value="P:cytolysis in another organism"/>
    <property type="evidence" value="ECO:0007669"/>
    <property type="project" value="InterPro"/>
</dbReference>
<organism evidence="5">
    <name type="scientific">Clostridium perfringens</name>
    <dbReference type="NCBI Taxonomy" id="1502"/>
    <lineage>
        <taxon>Bacteria</taxon>
        <taxon>Bacillati</taxon>
        <taxon>Bacillota</taxon>
        <taxon>Clostridia</taxon>
        <taxon>Eubacteriales</taxon>
        <taxon>Clostridiaceae</taxon>
        <taxon>Clostridium</taxon>
    </lineage>
</organism>
<dbReference type="AlphaFoldDB" id="A0A411AMF5"/>
<dbReference type="NCBIfam" id="TIGR01002">
    <property type="entry name" value="hlyII"/>
    <property type="match status" value="1"/>
</dbReference>
<proteinExistence type="inferred from homology"/>
<dbReference type="InterPro" id="IPR036435">
    <property type="entry name" value="Leukocidin/porin_MspA_sf"/>
</dbReference>
<dbReference type="Pfam" id="PF07968">
    <property type="entry name" value="Leukocidin"/>
    <property type="match status" value="1"/>
</dbReference>
<accession>A0A411AMF5</accession>
<evidence type="ECO:0000256" key="3">
    <source>
        <dbReference type="SAM" id="SignalP"/>
    </source>
</evidence>
<dbReference type="Gene3D" id="2.70.240.10">
    <property type="entry name" value="Leukocidin/porin MspA"/>
    <property type="match status" value="1"/>
</dbReference>
<feature type="domain" description="Leukocidin/Hemolysin toxin" evidence="4">
    <location>
        <begin position="56"/>
        <end position="298"/>
    </location>
</feature>
<evidence type="ECO:0000259" key="4">
    <source>
        <dbReference type="Pfam" id="PF07968"/>
    </source>
</evidence>
<dbReference type="InterPro" id="IPR016183">
    <property type="entry name" value="Leukocidin/Hemolysin_toxin"/>
</dbReference>
<dbReference type="SUPFAM" id="SSF56959">
    <property type="entry name" value="Leukocidin-like"/>
    <property type="match status" value="1"/>
</dbReference>